<gene>
    <name evidence="2" type="ORF">K7C98_35255</name>
</gene>
<evidence type="ECO:0008006" key="4">
    <source>
        <dbReference type="Google" id="ProtNLM"/>
    </source>
</evidence>
<evidence type="ECO:0000313" key="2">
    <source>
        <dbReference type="EMBL" id="MBZ5714521.1"/>
    </source>
</evidence>
<organism evidence="2 3">
    <name type="scientific">Nannocystis pusilla</name>
    <dbReference type="NCBI Taxonomy" id="889268"/>
    <lineage>
        <taxon>Bacteria</taxon>
        <taxon>Pseudomonadati</taxon>
        <taxon>Myxococcota</taxon>
        <taxon>Polyangia</taxon>
        <taxon>Nannocystales</taxon>
        <taxon>Nannocystaceae</taxon>
        <taxon>Nannocystis</taxon>
    </lineage>
</organism>
<reference evidence="2" key="1">
    <citation type="submission" date="2021-08" db="EMBL/GenBank/DDBJ databases">
        <authorList>
            <person name="Stevens D.C."/>
        </authorList>
    </citation>
    <scope>NUCLEOTIDE SEQUENCE</scope>
    <source>
        <strain evidence="2">DSM 53165</strain>
    </source>
</reference>
<feature type="region of interest" description="Disordered" evidence="1">
    <location>
        <begin position="20"/>
        <end position="110"/>
    </location>
</feature>
<evidence type="ECO:0000256" key="1">
    <source>
        <dbReference type="SAM" id="MobiDB-lite"/>
    </source>
</evidence>
<dbReference type="EMBL" id="JAIRAU010000048">
    <property type="protein sequence ID" value="MBZ5714521.1"/>
    <property type="molecule type" value="Genomic_DNA"/>
</dbReference>
<proteinExistence type="predicted"/>
<dbReference type="PROSITE" id="PS51257">
    <property type="entry name" value="PROKAR_LIPOPROTEIN"/>
    <property type="match status" value="1"/>
</dbReference>
<evidence type="ECO:0000313" key="3">
    <source>
        <dbReference type="Proteomes" id="UP001139031"/>
    </source>
</evidence>
<comment type="caution">
    <text evidence="2">The sequence shown here is derived from an EMBL/GenBank/DDBJ whole genome shotgun (WGS) entry which is preliminary data.</text>
</comment>
<name>A0ABS7U279_9BACT</name>
<feature type="compositionally biased region" description="Low complexity" evidence="1">
    <location>
        <begin position="27"/>
        <end position="110"/>
    </location>
</feature>
<dbReference type="RefSeq" id="WP_224196255.1">
    <property type="nucleotide sequence ID" value="NZ_JAIRAU010000048.1"/>
</dbReference>
<sequence>MKLRSRLPLVAVLLTACGESSPVTTEGDPTAGTSTSTGTSTTSPPGQVTTTGPGTTTGDSPTSSTSTGPVSPTTTEGTTTTSEPATTTGGATTEGTTAASDATTDGTSTTSGEPECVDLFDCEQVLGPCVLILCKDFVCVGENRPAGDPDCAPDQVCDGEGHCVDCYQDIDCDFYEYCDNGECFASKCFDGVHNGDETDIDCGGYNCALCEPGQHCEEDWNCASQICVGEACLAPTCGDGVQNGDETDIDCGGADCSPCEDGQHCLEGSDCLGGSCEDFKCASQ</sequence>
<accession>A0ABS7U279</accession>
<protein>
    <recommendedName>
        <fullName evidence="4">Lipoprotein</fullName>
    </recommendedName>
</protein>
<dbReference type="Proteomes" id="UP001139031">
    <property type="component" value="Unassembled WGS sequence"/>
</dbReference>
<keyword evidence="3" id="KW-1185">Reference proteome</keyword>